<dbReference type="PANTHER" id="PTHR43289">
    <property type="entry name" value="MITOGEN-ACTIVATED PROTEIN KINASE KINASE KINASE 20-RELATED"/>
    <property type="match status" value="1"/>
</dbReference>
<keyword evidence="6" id="KW-0812">Transmembrane</keyword>
<dbReference type="PROSITE" id="PS50011">
    <property type="entry name" value="PROTEIN_KINASE_DOM"/>
    <property type="match status" value="1"/>
</dbReference>
<evidence type="ECO:0000256" key="2">
    <source>
        <dbReference type="ARBA" id="ARBA00022741"/>
    </source>
</evidence>
<evidence type="ECO:0000313" key="9">
    <source>
        <dbReference type="Proteomes" id="UP000241074"/>
    </source>
</evidence>
<dbReference type="SMART" id="SM00220">
    <property type="entry name" value="S_TKc"/>
    <property type="match status" value="1"/>
</dbReference>
<proteinExistence type="predicted"/>
<evidence type="ECO:0000256" key="1">
    <source>
        <dbReference type="ARBA" id="ARBA00022679"/>
    </source>
</evidence>
<feature type="binding site" evidence="5">
    <location>
        <position position="114"/>
    </location>
    <ligand>
        <name>ATP</name>
        <dbReference type="ChEBI" id="CHEBI:30616"/>
    </ligand>
</feature>
<dbReference type="GO" id="GO:0004674">
    <property type="term" value="F:protein serine/threonine kinase activity"/>
    <property type="evidence" value="ECO:0007669"/>
    <property type="project" value="TreeGrafter"/>
</dbReference>
<evidence type="ECO:0000259" key="7">
    <source>
        <dbReference type="PROSITE" id="PS50011"/>
    </source>
</evidence>
<evidence type="ECO:0000256" key="4">
    <source>
        <dbReference type="ARBA" id="ARBA00022840"/>
    </source>
</evidence>
<name>A0A2P1PWZ9_9GAMM</name>
<dbReference type="Proteomes" id="UP000241074">
    <property type="component" value="Chromosome"/>
</dbReference>
<keyword evidence="6" id="KW-0472">Membrane</keyword>
<dbReference type="GO" id="GO:0005524">
    <property type="term" value="F:ATP binding"/>
    <property type="evidence" value="ECO:0007669"/>
    <property type="project" value="UniProtKB-UniRule"/>
</dbReference>
<keyword evidence="1" id="KW-0808">Transferase</keyword>
<dbReference type="Gene3D" id="1.10.510.10">
    <property type="entry name" value="Transferase(Phosphotransferase) domain 1"/>
    <property type="match status" value="1"/>
</dbReference>
<reference evidence="8 9" key="1">
    <citation type="submission" date="2018-03" db="EMBL/GenBank/DDBJ databases">
        <title>Ahniella affigens gen. nov., sp. nov., a gammaproteobacterium isolated from sandy soil near a stream.</title>
        <authorList>
            <person name="Ko Y."/>
            <person name="Kim J.-H."/>
        </authorList>
    </citation>
    <scope>NUCLEOTIDE SEQUENCE [LARGE SCALE GENOMIC DNA]</scope>
    <source>
        <strain evidence="8 9">D13</strain>
    </source>
</reference>
<dbReference type="KEGG" id="xba:C7S18_20360"/>
<sequence length="895" mass="99984">MTIKRHPMTNDPSPQKRMHQLQQVRDLLDHVLDAADSQREQILADCDDPWIREQVRQMIEPSLQAERHDAAISPRIPARFGPYRVVRPLGHGGMGSVFLAERDDGTYRQHVAIKVIRHAMGSVALFNRFQRERQILAGLQHQNIARMYDGGVLDNAETPSDALPWYAMEYVPGDTLDQLIAHNSLSARESVRLMIKLANAVQYAHQNLIVHRDLKPQNIIVDPLHEPKLLDFGVATMLSEPGAAQTNSRAPMTLAYAAPEQIRGAPISAATDLYSLGVMLFELLTGKRPHKVRDGDPAGISLLQAITDTDAPAPSTILKQQTSPTSTRQQAVLRGDLDTIVLKALEREPTRRYATVQAFAEDLQNWLEQRPIRARPNSWWYRTSKWIRRNPLATGLATVLFLSLIGFGVVLVQQRNTAIRQAQRADATKNFVINSFAQANRWVSGREVTARELALQGLQAVATQLADQPEARIEMYGVLANTLARTDALREAAHAQALELAEMQQLGTYDAATLAHRTLQLAQHYWWAEDIPAALSTLDQVAKNPALPPAQQYSAQMLRSVIGAMRGDTTAVATHWPELPTEVLIELANQVPEDQRFNARTVPAYRPAYELQAHLVNLQRDKVLRDAERVVAAADQWLPKDDINRGAFMMFVGTALASFATEPRAEAVIQRSQHWIVKQFGANHEFAQDIPTATLAAQYRAGAFEPAEAAYQHIHDQYQSDVQRTNLDCRDVERIGGLVALARGDHVSARTRLTDARICAANLDDPNWESPHTREADAALAYLDELEGNTTARQRLQAIAAAQAARDDGGWWQSAIWLADAAWQRQEHAAARAELAELVRWFQHRGWPYPTQLVDACRRAGAPMPKQVEPDLSRILPIAEILLTDAERIQNSAQH</sequence>
<organism evidence="8 9">
    <name type="scientific">Ahniella affigens</name>
    <dbReference type="NCBI Taxonomy" id="2021234"/>
    <lineage>
        <taxon>Bacteria</taxon>
        <taxon>Pseudomonadati</taxon>
        <taxon>Pseudomonadota</taxon>
        <taxon>Gammaproteobacteria</taxon>
        <taxon>Lysobacterales</taxon>
        <taxon>Rhodanobacteraceae</taxon>
        <taxon>Ahniella</taxon>
    </lineage>
</organism>
<keyword evidence="2 5" id="KW-0547">Nucleotide-binding</keyword>
<dbReference type="AlphaFoldDB" id="A0A2P1PWZ9"/>
<keyword evidence="3" id="KW-0418">Kinase</keyword>
<evidence type="ECO:0000256" key="6">
    <source>
        <dbReference type="SAM" id="Phobius"/>
    </source>
</evidence>
<dbReference type="InterPro" id="IPR008271">
    <property type="entry name" value="Ser/Thr_kinase_AS"/>
</dbReference>
<reference evidence="8 9" key="2">
    <citation type="submission" date="2018-03" db="EMBL/GenBank/DDBJ databases">
        <authorList>
            <person name="Keele B.F."/>
        </authorList>
    </citation>
    <scope>NUCLEOTIDE SEQUENCE [LARGE SCALE GENOMIC DNA]</scope>
    <source>
        <strain evidence="8 9">D13</strain>
    </source>
</reference>
<feature type="domain" description="Protein kinase" evidence="7">
    <location>
        <begin position="83"/>
        <end position="367"/>
    </location>
</feature>
<evidence type="ECO:0000313" key="8">
    <source>
        <dbReference type="EMBL" id="AVP99381.1"/>
    </source>
</evidence>
<dbReference type="CDD" id="cd14014">
    <property type="entry name" value="STKc_PknB_like"/>
    <property type="match status" value="1"/>
</dbReference>
<dbReference type="InterPro" id="IPR017441">
    <property type="entry name" value="Protein_kinase_ATP_BS"/>
</dbReference>
<keyword evidence="4 5" id="KW-0067">ATP-binding</keyword>
<dbReference type="Pfam" id="PF00069">
    <property type="entry name" value="Pkinase"/>
    <property type="match status" value="1"/>
</dbReference>
<dbReference type="EMBL" id="CP027860">
    <property type="protein sequence ID" value="AVP99381.1"/>
    <property type="molecule type" value="Genomic_DNA"/>
</dbReference>
<feature type="transmembrane region" description="Helical" evidence="6">
    <location>
        <begin position="392"/>
        <end position="412"/>
    </location>
</feature>
<keyword evidence="6" id="KW-1133">Transmembrane helix</keyword>
<evidence type="ECO:0000256" key="5">
    <source>
        <dbReference type="PROSITE-ProRule" id="PRU10141"/>
    </source>
</evidence>
<keyword evidence="9" id="KW-1185">Reference proteome</keyword>
<dbReference type="InterPro" id="IPR000719">
    <property type="entry name" value="Prot_kinase_dom"/>
</dbReference>
<dbReference type="SUPFAM" id="SSF56112">
    <property type="entry name" value="Protein kinase-like (PK-like)"/>
    <property type="match status" value="1"/>
</dbReference>
<dbReference type="PROSITE" id="PS00108">
    <property type="entry name" value="PROTEIN_KINASE_ST"/>
    <property type="match status" value="1"/>
</dbReference>
<accession>A0A2P1PWZ9</accession>
<dbReference type="InterPro" id="IPR011009">
    <property type="entry name" value="Kinase-like_dom_sf"/>
</dbReference>
<protein>
    <recommendedName>
        <fullName evidence="7">Protein kinase domain-containing protein</fullName>
    </recommendedName>
</protein>
<gene>
    <name evidence="8" type="ORF">C7S18_20360</name>
</gene>
<dbReference type="PANTHER" id="PTHR43289:SF34">
    <property type="entry name" value="SERINE_THREONINE-PROTEIN KINASE YBDM-RELATED"/>
    <property type="match status" value="1"/>
</dbReference>
<dbReference type="PROSITE" id="PS00107">
    <property type="entry name" value="PROTEIN_KINASE_ATP"/>
    <property type="match status" value="1"/>
</dbReference>
<evidence type="ECO:0000256" key="3">
    <source>
        <dbReference type="ARBA" id="ARBA00022777"/>
    </source>
</evidence>
<dbReference type="Gene3D" id="3.30.200.20">
    <property type="entry name" value="Phosphorylase Kinase, domain 1"/>
    <property type="match status" value="1"/>
</dbReference>